<organism evidence="2 3">
    <name type="scientific">Turneriella parva (strain ATCC BAA-1111 / DSM 21527 / NCTC 11395 / H)</name>
    <name type="common">Leptospira parva</name>
    <dbReference type="NCBI Taxonomy" id="869212"/>
    <lineage>
        <taxon>Bacteria</taxon>
        <taxon>Pseudomonadati</taxon>
        <taxon>Spirochaetota</taxon>
        <taxon>Spirochaetia</taxon>
        <taxon>Leptospirales</taxon>
        <taxon>Leptospiraceae</taxon>
        <taxon>Turneriella</taxon>
    </lineage>
</organism>
<dbReference type="PROSITE" id="PS51257">
    <property type="entry name" value="PROKAR_LIPOPROTEIN"/>
    <property type="match status" value="1"/>
</dbReference>
<protein>
    <recommendedName>
        <fullName evidence="4">Lipoprotein</fullName>
    </recommendedName>
</protein>
<evidence type="ECO:0000313" key="2">
    <source>
        <dbReference type="EMBL" id="AFM12765.1"/>
    </source>
</evidence>
<feature type="chain" id="PRO_5003685939" description="Lipoprotein" evidence="1">
    <location>
        <begin position="19"/>
        <end position="159"/>
    </location>
</feature>
<dbReference type="EMBL" id="CP002959">
    <property type="protein sequence ID" value="AFM12765.1"/>
    <property type="molecule type" value="Genomic_DNA"/>
</dbReference>
<feature type="signal peptide" evidence="1">
    <location>
        <begin position="1"/>
        <end position="18"/>
    </location>
</feature>
<gene>
    <name evidence="2" type="ordered locus">Turpa_2119</name>
</gene>
<evidence type="ECO:0000256" key="1">
    <source>
        <dbReference type="SAM" id="SignalP"/>
    </source>
</evidence>
<dbReference type="HOGENOM" id="CLU_1659966_0_0_12"/>
<evidence type="ECO:0000313" key="3">
    <source>
        <dbReference type="Proteomes" id="UP000006048"/>
    </source>
</evidence>
<reference evidence="2 3" key="1">
    <citation type="submission" date="2012-06" db="EMBL/GenBank/DDBJ databases">
        <title>The complete chromosome of genome of Turneriella parva DSM 21527.</title>
        <authorList>
            <consortium name="US DOE Joint Genome Institute (JGI-PGF)"/>
            <person name="Lucas S."/>
            <person name="Han J."/>
            <person name="Lapidus A."/>
            <person name="Bruce D."/>
            <person name="Goodwin L."/>
            <person name="Pitluck S."/>
            <person name="Peters L."/>
            <person name="Kyrpides N."/>
            <person name="Mavromatis K."/>
            <person name="Ivanova N."/>
            <person name="Mikhailova N."/>
            <person name="Chertkov O."/>
            <person name="Detter J.C."/>
            <person name="Tapia R."/>
            <person name="Han C."/>
            <person name="Land M."/>
            <person name="Hauser L."/>
            <person name="Markowitz V."/>
            <person name="Cheng J.-F."/>
            <person name="Hugenholtz P."/>
            <person name="Woyke T."/>
            <person name="Wu D."/>
            <person name="Gronow S."/>
            <person name="Wellnitz S."/>
            <person name="Brambilla E."/>
            <person name="Klenk H.-P."/>
            <person name="Eisen J.A."/>
        </authorList>
    </citation>
    <scope>NUCLEOTIDE SEQUENCE [LARGE SCALE GENOMIC DNA]</scope>
    <source>
        <strain evidence="3">ATCC BAA-1111 / DSM 21527 / NCTC 11395 / H</strain>
    </source>
</reference>
<keyword evidence="3" id="KW-1185">Reference proteome</keyword>
<name>I4B658_TURPD</name>
<keyword evidence="1" id="KW-0732">Signal</keyword>
<proteinExistence type="predicted"/>
<accession>I4B658</accession>
<dbReference type="AlphaFoldDB" id="I4B658"/>
<dbReference type="KEGG" id="tpx:Turpa_2119"/>
<evidence type="ECO:0008006" key="4">
    <source>
        <dbReference type="Google" id="ProtNLM"/>
    </source>
</evidence>
<sequence>MKKITLMLCAAGALLASACSKEPQPPLEATTIDKVCTEAFGPFYDERKYVKYHRVSFTGFLATPKSAMISDTMFVDVHEKPNRAGALVRASFRVGSGKNRVEKLKNGYKESDLKIGSNSGADLGNGSKVVIEGAVSPGGVPGKWLDGCYVRVESVEKAN</sequence>
<dbReference type="STRING" id="869212.Turpa_2119"/>
<dbReference type="Proteomes" id="UP000006048">
    <property type="component" value="Chromosome"/>
</dbReference>
<dbReference type="RefSeq" id="WP_014803271.1">
    <property type="nucleotide sequence ID" value="NC_018020.1"/>
</dbReference>
<dbReference type="PATRIC" id="fig|869212.3.peg.2125"/>